<gene>
    <name evidence="1" type="ORF">FGL95_08570</name>
</gene>
<reference evidence="1 2" key="2">
    <citation type="submission" date="2020-06" db="EMBL/GenBank/DDBJ databases">
        <title>Antribacter stalactiti gen. nov., sp. nov., a new member of the family Nacardiaceae isolated from a cave.</title>
        <authorList>
            <person name="Kim I.S."/>
        </authorList>
    </citation>
    <scope>NUCLEOTIDE SEQUENCE [LARGE SCALE GENOMIC DNA]</scope>
    <source>
        <strain evidence="1 2">YC2-7</strain>
    </source>
</reference>
<dbReference type="Proteomes" id="UP000535543">
    <property type="component" value="Unassembled WGS sequence"/>
</dbReference>
<reference evidence="1 2" key="1">
    <citation type="submission" date="2019-05" db="EMBL/GenBank/DDBJ databases">
        <authorList>
            <person name="Lee S.D."/>
        </authorList>
    </citation>
    <scope>NUCLEOTIDE SEQUENCE [LARGE SCALE GENOMIC DNA]</scope>
    <source>
        <strain evidence="1 2">YC2-7</strain>
    </source>
</reference>
<organism evidence="1 2">
    <name type="scientific">Antrihabitans stalactiti</name>
    <dbReference type="NCBI Taxonomy" id="2584121"/>
    <lineage>
        <taxon>Bacteria</taxon>
        <taxon>Bacillati</taxon>
        <taxon>Actinomycetota</taxon>
        <taxon>Actinomycetes</taxon>
        <taxon>Mycobacteriales</taxon>
        <taxon>Nocardiaceae</taxon>
        <taxon>Antrihabitans</taxon>
    </lineage>
</organism>
<dbReference type="PROSITE" id="PS51257">
    <property type="entry name" value="PROKAR_LIPOPROTEIN"/>
    <property type="match status" value="1"/>
</dbReference>
<evidence type="ECO:0000313" key="1">
    <source>
        <dbReference type="EMBL" id="NMN95087.1"/>
    </source>
</evidence>
<evidence type="ECO:0000313" key="2">
    <source>
        <dbReference type="Proteomes" id="UP000535543"/>
    </source>
</evidence>
<keyword evidence="2" id="KW-1185">Reference proteome</keyword>
<protein>
    <submittedName>
        <fullName evidence="1">Uncharacterized protein</fullName>
    </submittedName>
</protein>
<comment type="caution">
    <text evidence="1">The sequence shown here is derived from an EMBL/GenBank/DDBJ whole genome shotgun (WGS) entry which is preliminary data.</text>
</comment>
<dbReference type="RefSeq" id="WP_169585786.1">
    <property type="nucleotide sequence ID" value="NZ_VCQU01000002.1"/>
</dbReference>
<name>A0A848KGN9_9NOCA</name>
<dbReference type="EMBL" id="VCQU01000002">
    <property type="protein sequence ID" value="NMN95087.1"/>
    <property type="molecule type" value="Genomic_DNA"/>
</dbReference>
<accession>A0A848KGN9</accession>
<sequence length="93" mass="10042">MSLKRMTLIYAVASIGCSSPGGDYLRGFPQGGFFDQEDIGEEAMDKHGVSHEGAFDSTMVAGQVRTECVRAGNASKPINTVIAWDTWTAVRDK</sequence>
<dbReference type="AlphaFoldDB" id="A0A848KGN9"/>
<proteinExistence type="predicted"/>